<keyword evidence="2" id="KW-1185">Reference proteome</keyword>
<protein>
    <submittedName>
        <fullName evidence="1">16189_t:CDS:1</fullName>
    </submittedName>
</protein>
<dbReference type="SUPFAM" id="SSF56672">
    <property type="entry name" value="DNA/RNA polymerases"/>
    <property type="match status" value="1"/>
</dbReference>
<dbReference type="EMBL" id="CAJVQB010066827">
    <property type="protein sequence ID" value="CAG8841774.1"/>
    <property type="molecule type" value="Genomic_DNA"/>
</dbReference>
<sequence length="72" mass="8429">TCSNVQKSIKGYSKIWPLEKGMSQYAYYCFLIKKKKRGTSKLRVVGDMRSLNKFIIKNEYPLPIIRDILKKA</sequence>
<comment type="caution">
    <text evidence="1">The sequence shown here is derived from an EMBL/GenBank/DDBJ whole genome shotgun (WGS) entry which is preliminary data.</text>
</comment>
<dbReference type="Gene3D" id="3.10.10.10">
    <property type="entry name" value="HIV Type 1 Reverse Transcriptase, subunit A, domain 1"/>
    <property type="match status" value="1"/>
</dbReference>
<feature type="non-terminal residue" evidence="1">
    <location>
        <position position="72"/>
    </location>
</feature>
<organism evidence="1 2">
    <name type="scientific">Gigaspora margarita</name>
    <dbReference type="NCBI Taxonomy" id="4874"/>
    <lineage>
        <taxon>Eukaryota</taxon>
        <taxon>Fungi</taxon>
        <taxon>Fungi incertae sedis</taxon>
        <taxon>Mucoromycota</taxon>
        <taxon>Glomeromycotina</taxon>
        <taxon>Glomeromycetes</taxon>
        <taxon>Diversisporales</taxon>
        <taxon>Gigasporaceae</taxon>
        <taxon>Gigaspora</taxon>
    </lineage>
</organism>
<proteinExistence type="predicted"/>
<dbReference type="Proteomes" id="UP000789901">
    <property type="component" value="Unassembled WGS sequence"/>
</dbReference>
<dbReference type="InterPro" id="IPR043502">
    <property type="entry name" value="DNA/RNA_pol_sf"/>
</dbReference>
<feature type="non-terminal residue" evidence="1">
    <location>
        <position position="1"/>
    </location>
</feature>
<accession>A0ABN7WVY8</accession>
<evidence type="ECO:0000313" key="2">
    <source>
        <dbReference type="Proteomes" id="UP000789901"/>
    </source>
</evidence>
<evidence type="ECO:0000313" key="1">
    <source>
        <dbReference type="EMBL" id="CAG8841774.1"/>
    </source>
</evidence>
<gene>
    <name evidence="1" type="ORF">GMARGA_LOCUS35622</name>
</gene>
<reference evidence="1 2" key="1">
    <citation type="submission" date="2021-06" db="EMBL/GenBank/DDBJ databases">
        <authorList>
            <person name="Kallberg Y."/>
            <person name="Tangrot J."/>
            <person name="Rosling A."/>
        </authorList>
    </citation>
    <scope>NUCLEOTIDE SEQUENCE [LARGE SCALE GENOMIC DNA]</scope>
    <source>
        <strain evidence="1 2">120-4 pot B 10/14</strain>
    </source>
</reference>
<name>A0ABN7WVY8_GIGMA</name>